<dbReference type="PANTHER" id="PTHR43639:SF1">
    <property type="entry name" value="SHORT-CHAIN DEHYDROGENASE_REDUCTASE FAMILY PROTEIN"/>
    <property type="match status" value="1"/>
</dbReference>
<evidence type="ECO:0000256" key="2">
    <source>
        <dbReference type="ARBA" id="ARBA00023002"/>
    </source>
</evidence>
<gene>
    <name evidence="3" type="ORF">KFV11_00475</name>
</gene>
<keyword evidence="2" id="KW-0560">Oxidoreductase</keyword>
<dbReference type="PANTHER" id="PTHR43639">
    <property type="entry name" value="OXIDOREDUCTASE, SHORT-CHAIN DEHYDROGENASE/REDUCTASE FAMILY (AFU_ORTHOLOGUE AFUA_5G02870)"/>
    <property type="match status" value="1"/>
</dbReference>
<evidence type="ECO:0000256" key="1">
    <source>
        <dbReference type="ARBA" id="ARBA00006484"/>
    </source>
</evidence>
<dbReference type="CDD" id="cd05233">
    <property type="entry name" value="SDR_c"/>
    <property type="match status" value="1"/>
</dbReference>
<proteinExistence type="inferred from homology"/>
<reference evidence="3" key="1">
    <citation type="submission" date="2021-04" db="EMBL/GenBank/DDBJ databases">
        <title>Complete Genome Sequences of Macrococcus spp. from dog and cattle.</title>
        <authorList>
            <person name="Schwendener S."/>
            <person name="Perreten V."/>
        </authorList>
    </citation>
    <scope>NUCLEOTIDE SEQUENCE</scope>
    <source>
        <strain evidence="3">Epi0143-OL</strain>
    </source>
</reference>
<dbReference type="Pfam" id="PF13561">
    <property type="entry name" value="adh_short_C2"/>
    <property type="match status" value="1"/>
</dbReference>
<organism evidence="3 4">
    <name type="scientific">Macrococcus equipercicus</name>
    <dbReference type="NCBI Taxonomy" id="69967"/>
    <lineage>
        <taxon>Bacteria</taxon>
        <taxon>Bacillati</taxon>
        <taxon>Bacillota</taxon>
        <taxon>Bacilli</taxon>
        <taxon>Bacillales</taxon>
        <taxon>Staphylococcaceae</taxon>
        <taxon>Macrococcus</taxon>
    </lineage>
</organism>
<dbReference type="EMBL" id="CP073809">
    <property type="protein sequence ID" value="UTH13884.1"/>
    <property type="molecule type" value="Genomic_DNA"/>
</dbReference>
<protein>
    <submittedName>
        <fullName evidence="3">SDR family oxidoreductase</fullName>
    </submittedName>
</protein>
<dbReference type="SUPFAM" id="SSF51735">
    <property type="entry name" value="NAD(P)-binding Rossmann-fold domains"/>
    <property type="match status" value="1"/>
</dbReference>
<dbReference type="AlphaFoldDB" id="A0A9Q9BT85"/>
<evidence type="ECO:0000313" key="3">
    <source>
        <dbReference type="EMBL" id="UTH13884.1"/>
    </source>
</evidence>
<evidence type="ECO:0000313" key="4">
    <source>
        <dbReference type="Proteomes" id="UP001057381"/>
    </source>
</evidence>
<dbReference type="PRINTS" id="PR00081">
    <property type="entry name" value="GDHRDH"/>
</dbReference>
<dbReference type="GO" id="GO:0016491">
    <property type="term" value="F:oxidoreductase activity"/>
    <property type="evidence" value="ECO:0007669"/>
    <property type="project" value="UniProtKB-KW"/>
</dbReference>
<dbReference type="KEGG" id="mequ:KFV11_00475"/>
<sequence>MKNILITGVSRKGGIGANLVRRFLKEGYKVYAHGSSEYDQEMGYADAGDVYQDQFVRLKDCDLSIADNVQSLINELVPYEISHMIICHAYSTQCGLDDWNAEEINKHLTVNVTAAMLLIKHFKAQLQAEKGCITLFTSGQHLGPMTSEIPYAVSKAAVTNLGMQSSYALAQRNIRVNVVNPGPTDTGYIEQNSEVYHQISNQFNDKRWGQPDDIANLVLFLHSDKGQWITGQLINSEGGFNRYLE</sequence>
<accession>A0A9Q9BT85</accession>
<dbReference type="InterPro" id="IPR002347">
    <property type="entry name" value="SDR_fam"/>
</dbReference>
<comment type="similarity">
    <text evidence="1">Belongs to the short-chain dehydrogenases/reductases (SDR) family.</text>
</comment>
<dbReference type="Gene3D" id="3.40.50.720">
    <property type="entry name" value="NAD(P)-binding Rossmann-like Domain"/>
    <property type="match status" value="1"/>
</dbReference>
<dbReference type="RefSeq" id="WP_254250028.1">
    <property type="nucleotide sequence ID" value="NZ_CP073809.1"/>
</dbReference>
<name>A0A9Q9BT85_9STAP</name>
<dbReference type="Proteomes" id="UP001057381">
    <property type="component" value="Chromosome"/>
</dbReference>
<dbReference type="InterPro" id="IPR036291">
    <property type="entry name" value="NAD(P)-bd_dom_sf"/>
</dbReference>